<name>A0A4Z2GZ64_9TELE</name>
<dbReference type="AlphaFoldDB" id="A0A4Z2GZ64"/>
<dbReference type="Proteomes" id="UP000314294">
    <property type="component" value="Unassembled WGS sequence"/>
</dbReference>
<evidence type="ECO:0000256" key="1">
    <source>
        <dbReference type="SAM" id="MobiDB-lite"/>
    </source>
</evidence>
<feature type="signal peptide" evidence="2">
    <location>
        <begin position="1"/>
        <end position="28"/>
    </location>
</feature>
<feature type="region of interest" description="Disordered" evidence="1">
    <location>
        <begin position="184"/>
        <end position="212"/>
    </location>
</feature>
<organism evidence="3 4">
    <name type="scientific">Liparis tanakae</name>
    <name type="common">Tanaka's snailfish</name>
    <dbReference type="NCBI Taxonomy" id="230148"/>
    <lineage>
        <taxon>Eukaryota</taxon>
        <taxon>Metazoa</taxon>
        <taxon>Chordata</taxon>
        <taxon>Craniata</taxon>
        <taxon>Vertebrata</taxon>
        <taxon>Euteleostomi</taxon>
        <taxon>Actinopterygii</taxon>
        <taxon>Neopterygii</taxon>
        <taxon>Teleostei</taxon>
        <taxon>Neoteleostei</taxon>
        <taxon>Acanthomorphata</taxon>
        <taxon>Eupercaria</taxon>
        <taxon>Perciformes</taxon>
        <taxon>Cottioidei</taxon>
        <taxon>Cottales</taxon>
        <taxon>Liparidae</taxon>
        <taxon>Liparis</taxon>
    </lineage>
</organism>
<keyword evidence="2" id="KW-0732">Signal</keyword>
<dbReference type="EMBL" id="SRLO01000370">
    <property type="protein sequence ID" value="TNN58816.1"/>
    <property type="molecule type" value="Genomic_DNA"/>
</dbReference>
<feature type="region of interest" description="Disordered" evidence="1">
    <location>
        <begin position="51"/>
        <end position="107"/>
    </location>
</feature>
<accession>A0A4Z2GZ64</accession>
<protein>
    <submittedName>
        <fullName evidence="3">Uncharacterized protein</fullName>
    </submittedName>
</protein>
<gene>
    <name evidence="3" type="ORF">EYF80_030965</name>
</gene>
<evidence type="ECO:0000313" key="4">
    <source>
        <dbReference type="Proteomes" id="UP000314294"/>
    </source>
</evidence>
<comment type="caution">
    <text evidence="3">The sequence shown here is derived from an EMBL/GenBank/DDBJ whole genome shotgun (WGS) entry which is preliminary data.</text>
</comment>
<proteinExistence type="predicted"/>
<keyword evidence="4" id="KW-1185">Reference proteome</keyword>
<evidence type="ECO:0000313" key="3">
    <source>
        <dbReference type="EMBL" id="TNN58816.1"/>
    </source>
</evidence>
<evidence type="ECO:0000256" key="2">
    <source>
        <dbReference type="SAM" id="SignalP"/>
    </source>
</evidence>
<feature type="chain" id="PRO_5021316529" evidence="2">
    <location>
        <begin position="29"/>
        <end position="212"/>
    </location>
</feature>
<sequence>MRGEVGVSPTGLLTSIVLLRTLTANASAADSFISPSLKSCFSMDTAAWGQESRDTPNGLLPVGTNTQTHKHTNTQRQRESRISRRLETPPEKSTREETGGRRDARTACDSPPNCVYACLMSHSAVTSCSQGIGSWYCNRYLEEEKKKRTCWSPPPAPHLCAISRSSLVSTLASAVIPATLQAKSLKRETRGRVSPEEEAGGAFPPRLAPLTR</sequence>
<feature type="compositionally biased region" description="Basic and acidic residues" evidence="1">
    <location>
        <begin position="185"/>
        <end position="195"/>
    </location>
</feature>
<feature type="compositionally biased region" description="Basic and acidic residues" evidence="1">
    <location>
        <begin position="76"/>
        <end position="106"/>
    </location>
</feature>
<reference evidence="3 4" key="1">
    <citation type="submission" date="2019-03" db="EMBL/GenBank/DDBJ databases">
        <title>First draft genome of Liparis tanakae, snailfish: a comprehensive survey of snailfish specific genes.</title>
        <authorList>
            <person name="Kim W."/>
            <person name="Song I."/>
            <person name="Jeong J.-H."/>
            <person name="Kim D."/>
            <person name="Kim S."/>
            <person name="Ryu S."/>
            <person name="Song J.Y."/>
            <person name="Lee S.K."/>
        </authorList>
    </citation>
    <scope>NUCLEOTIDE SEQUENCE [LARGE SCALE GENOMIC DNA]</scope>
    <source>
        <tissue evidence="3">Muscle</tissue>
    </source>
</reference>